<dbReference type="NCBIfam" id="TIGR04337">
    <property type="entry name" value="AmmeMemoSam_rS"/>
    <property type="match status" value="1"/>
</dbReference>
<keyword evidence="5 6" id="KW-0411">Iron-sulfur</keyword>
<dbReference type="GO" id="GO:0046872">
    <property type="term" value="F:metal ion binding"/>
    <property type="evidence" value="ECO:0007669"/>
    <property type="project" value="UniProtKB-KW"/>
</dbReference>
<dbReference type="CDD" id="cd01335">
    <property type="entry name" value="Radical_SAM"/>
    <property type="match status" value="1"/>
</dbReference>
<organism evidence="9 10">
    <name type="scientific">Caminibacter pacificus</name>
    <dbReference type="NCBI Taxonomy" id="1424653"/>
    <lineage>
        <taxon>Bacteria</taxon>
        <taxon>Pseudomonadati</taxon>
        <taxon>Campylobacterota</taxon>
        <taxon>Epsilonproteobacteria</taxon>
        <taxon>Nautiliales</taxon>
        <taxon>Nautiliaceae</taxon>
        <taxon>Caminibacter</taxon>
    </lineage>
</organism>
<evidence type="ECO:0000313" key="11">
    <source>
        <dbReference type="Proteomes" id="UP000298805"/>
    </source>
</evidence>
<evidence type="ECO:0000259" key="7">
    <source>
        <dbReference type="PROSITE" id="PS51918"/>
    </source>
</evidence>
<dbReference type="InterPro" id="IPR027596">
    <property type="entry name" value="AmmeMemoSam_rS"/>
</dbReference>
<reference evidence="9 10" key="2">
    <citation type="submission" date="2018-11" db="EMBL/GenBank/DDBJ databases">
        <title>Genomic Encyclopedia of Type Strains, Phase IV (KMG-IV): sequencing the most valuable type-strain genomes for metagenomic binning, comparative biology and taxonomic classification.</title>
        <authorList>
            <person name="Goeker M."/>
        </authorList>
    </citation>
    <scope>NUCLEOTIDE SEQUENCE [LARGE SCALE GENOMIC DNA]</scope>
    <source>
        <strain evidence="9 10">DSM 27783</strain>
    </source>
</reference>
<dbReference type="Proteomes" id="UP000298805">
    <property type="component" value="Chromosome"/>
</dbReference>
<dbReference type="RefSeq" id="WP_123351702.1">
    <property type="nucleotide sequence ID" value="NZ_CP027432.2"/>
</dbReference>
<sequence length="333" mass="37822">MKYYEALENGKIRCLLCRHHCILKDGQVGICGVNMNKNGELVNLVYGHPSSINVDPIEKKPLFHFLPGSGVLSFGTVGCNFKCPFCQNWQIAHTNKVNDSVYVSPQEMVKLALEYNCKSIAYTYNEPSIFYPYARDVGVLAKEKGLKNVFVTNGFESVYEIEDMKDWVDACNVDLKSFKPEYYKKVLKGNLEDVLDTIKRLHDVGIWQEITTLIVPQDNDSEEELTKIAEFIASVSTDIPWHISRFHPDYKVQDKPATPMETMIKAYEIGKKAGLKYVYLGNVALPVVTYCPKCNEELIVRTIYRVEKNILQIDNQGVARCPTCGEVIPGVWK</sequence>
<dbReference type="InterPro" id="IPR034457">
    <property type="entry name" value="Organic_radical-activating"/>
</dbReference>
<dbReference type="Pfam" id="PF04055">
    <property type="entry name" value="Radical_SAM"/>
    <property type="match status" value="1"/>
</dbReference>
<keyword evidence="2 6" id="KW-0949">S-adenosyl-L-methionine</keyword>
<feature type="binding site" evidence="6">
    <location>
        <position position="86"/>
    </location>
    <ligand>
        <name>[4Fe-4S] cluster</name>
        <dbReference type="ChEBI" id="CHEBI:49883"/>
        <note>4Fe-4S-S-AdoMet</note>
    </ligand>
</feature>
<reference evidence="8" key="3">
    <citation type="submission" date="2019-06" db="EMBL/GenBank/DDBJ databases">
        <title>A comparative analysis of the Nautiliaceae.</title>
        <authorList>
            <person name="Grosche A."/>
            <person name="Smedile F."/>
            <person name="Vetriani C."/>
        </authorList>
    </citation>
    <scope>NUCLEOTIDE SEQUENCE</scope>
    <source>
        <strain evidence="8">TB6</strain>
    </source>
</reference>
<feature type="binding site" evidence="6">
    <location>
        <position position="79"/>
    </location>
    <ligand>
        <name>[4Fe-4S] cluster</name>
        <dbReference type="ChEBI" id="CHEBI:49883"/>
        <note>4Fe-4S-S-AdoMet</note>
    </ligand>
</feature>
<keyword evidence="3 6" id="KW-0479">Metal-binding</keyword>
<dbReference type="GO" id="GO:0016829">
    <property type="term" value="F:lyase activity"/>
    <property type="evidence" value="ECO:0007669"/>
    <property type="project" value="UniProtKB-KW"/>
</dbReference>
<dbReference type="InterPro" id="IPR007197">
    <property type="entry name" value="rSAM"/>
</dbReference>
<dbReference type="InterPro" id="IPR013785">
    <property type="entry name" value="Aldolase_TIM"/>
</dbReference>
<protein>
    <submittedName>
        <fullName evidence="8">AmmeMemoRadiSam system radical SAM enzyme</fullName>
    </submittedName>
    <submittedName>
        <fullName evidence="9">Pyruvate formate lyase activating enzyme</fullName>
    </submittedName>
</protein>
<dbReference type="Proteomes" id="UP000272781">
    <property type="component" value="Unassembled WGS sequence"/>
</dbReference>
<feature type="binding site" evidence="6">
    <location>
        <position position="83"/>
    </location>
    <ligand>
        <name>[4Fe-4S] cluster</name>
        <dbReference type="ChEBI" id="CHEBI:49883"/>
        <note>4Fe-4S-S-AdoMet</note>
    </ligand>
</feature>
<dbReference type="EMBL" id="CP027432">
    <property type="protein sequence ID" value="QCI28484.1"/>
    <property type="molecule type" value="Genomic_DNA"/>
</dbReference>
<dbReference type="PANTHER" id="PTHR30352:SF5">
    <property type="entry name" value="PYRUVATE FORMATE-LYASE 1-ACTIVATING ENZYME"/>
    <property type="match status" value="1"/>
</dbReference>
<dbReference type="PANTHER" id="PTHR30352">
    <property type="entry name" value="PYRUVATE FORMATE-LYASE-ACTIVATING ENZYME"/>
    <property type="match status" value="1"/>
</dbReference>
<keyword evidence="9" id="KW-0670">Pyruvate</keyword>
<dbReference type="SFLD" id="SFLDS00029">
    <property type="entry name" value="Radical_SAM"/>
    <property type="match status" value="1"/>
</dbReference>
<dbReference type="PROSITE" id="PS51918">
    <property type="entry name" value="RADICAL_SAM"/>
    <property type="match status" value="1"/>
</dbReference>
<evidence type="ECO:0000256" key="5">
    <source>
        <dbReference type="ARBA" id="ARBA00023014"/>
    </source>
</evidence>
<comment type="cofactor">
    <cofactor evidence="6">
        <name>[4Fe-4S] cluster</name>
        <dbReference type="ChEBI" id="CHEBI:49883"/>
    </cofactor>
    <text evidence="6">Binds 1 [4Fe-4S] cluster. The cluster is coordinated with 3 cysteines and an exchangeable S-adenosyl-L-methionine.</text>
</comment>
<dbReference type="Gene3D" id="3.20.20.70">
    <property type="entry name" value="Aldolase class I"/>
    <property type="match status" value="1"/>
</dbReference>
<dbReference type="PIRSF" id="PIRSF004869">
    <property type="entry name" value="PflX_prd"/>
    <property type="match status" value="1"/>
</dbReference>
<dbReference type="SFLD" id="SFLDG01101">
    <property type="entry name" value="Uncharacterised_Radical_SAM_Su"/>
    <property type="match status" value="1"/>
</dbReference>
<dbReference type="EMBL" id="RJVK01000001">
    <property type="protein sequence ID" value="ROR40788.1"/>
    <property type="molecule type" value="Genomic_DNA"/>
</dbReference>
<reference evidence="11" key="1">
    <citation type="submission" date="2018-03" db="EMBL/GenBank/DDBJ databases">
        <title>A comparative analysis of the Nautiliaceae.</title>
        <authorList>
            <person name="Grosche A."/>
            <person name="Smedile F."/>
            <person name="Vetriani C."/>
        </authorList>
    </citation>
    <scope>NUCLEOTIDE SEQUENCE [LARGE SCALE GENOMIC DNA]</scope>
    <source>
        <strain evidence="11">TB6</strain>
    </source>
</reference>
<name>A0AAJ4RDU4_9BACT</name>
<evidence type="ECO:0000256" key="6">
    <source>
        <dbReference type="PIRSR" id="PIRSR004869-50"/>
    </source>
</evidence>
<accession>A0AAJ4RDU4</accession>
<proteinExistence type="predicted"/>
<dbReference type="GO" id="GO:0051539">
    <property type="term" value="F:4 iron, 4 sulfur cluster binding"/>
    <property type="evidence" value="ECO:0007669"/>
    <property type="project" value="UniProtKB-KW"/>
</dbReference>
<dbReference type="SMART" id="SM00729">
    <property type="entry name" value="Elp3"/>
    <property type="match status" value="1"/>
</dbReference>
<evidence type="ECO:0000313" key="10">
    <source>
        <dbReference type="Proteomes" id="UP000272781"/>
    </source>
</evidence>
<keyword evidence="4 6" id="KW-0408">Iron</keyword>
<gene>
    <name evidence="8" type="primary">amrS</name>
    <name evidence="8" type="ORF">C6V80_05780</name>
    <name evidence="9" type="ORF">EDC58_0269</name>
</gene>
<dbReference type="SUPFAM" id="SSF102114">
    <property type="entry name" value="Radical SAM enzymes"/>
    <property type="match status" value="1"/>
</dbReference>
<dbReference type="InterPro" id="IPR006638">
    <property type="entry name" value="Elp3/MiaA/NifB-like_rSAM"/>
</dbReference>
<keyword evidence="11" id="KW-1185">Reference proteome</keyword>
<dbReference type="InterPro" id="IPR016431">
    <property type="entry name" value="Pyrv-formate_lyase-activ_prd"/>
</dbReference>
<evidence type="ECO:0000313" key="9">
    <source>
        <dbReference type="EMBL" id="ROR40788.1"/>
    </source>
</evidence>
<dbReference type="AlphaFoldDB" id="A0AAJ4RDU4"/>
<keyword evidence="9" id="KW-0456">Lyase</keyword>
<evidence type="ECO:0000256" key="3">
    <source>
        <dbReference type="ARBA" id="ARBA00022723"/>
    </source>
</evidence>
<evidence type="ECO:0000256" key="1">
    <source>
        <dbReference type="ARBA" id="ARBA00022485"/>
    </source>
</evidence>
<evidence type="ECO:0000256" key="4">
    <source>
        <dbReference type="ARBA" id="ARBA00023004"/>
    </source>
</evidence>
<feature type="domain" description="Radical SAM core" evidence="7">
    <location>
        <begin position="64"/>
        <end position="280"/>
    </location>
</feature>
<dbReference type="InterPro" id="IPR058240">
    <property type="entry name" value="rSAM_sf"/>
</dbReference>
<evidence type="ECO:0000313" key="8">
    <source>
        <dbReference type="EMBL" id="QCI28484.1"/>
    </source>
</evidence>
<keyword evidence="1" id="KW-0004">4Fe-4S</keyword>
<evidence type="ECO:0000256" key="2">
    <source>
        <dbReference type="ARBA" id="ARBA00022691"/>
    </source>
</evidence>